<feature type="domain" description="Type I restriction enzyme R protein N-terminal" evidence="1">
    <location>
        <begin position="38"/>
        <end position="147"/>
    </location>
</feature>
<dbReference type="AlphaFoldDB" id="A0A645E5F7"/>
<proteinExistence type="predicted"/>
<dbReference type="Pfam" id="PF13588">
    <property type="entry name" value="HSDR_N_2"/>
    <property type="match status" value="1"/>
</dbReference>
<accession>A0A645E5F7</accession>
<reference evidence="2" key="1">
    <citation type="submission" date="2019-08" db="EMBL/GenBank/DDBJ databases">
        <authorList>
            <person name="Kucharzyk K."/>
            <person name="Murdoch R.W."/>
            <person name="Higgins S."/>
            <person name="Loffler F."/>
        </authorList>
    </citation>
    <scope>NUCLEOTIDE SEQUENCE</scope>
</reference>
<organism evidence="2">
    <name type="scientific">bioreactor metagenome</name>
    <dbReference type="NCBI Taxonomy" id="1076179"/>
    <lineage>
        <taxon>unclassified sequences</taxon>
        <taxon>metagenomes</taxon>
        <taxon>ecological metagenomes</taxon>
    </lineage>
</organism>
<evidence type="ECO:0000259" key="1">
    <source>
        <dbReference type="Pfam" id="PF13588"/>
    </source>
</evidence>
<dbReference type="InterPro" id="IPR029464">
    <property type="entry name" value="HSDR_N"/>
</dbReference>
<name>A0A645E5F7_9ZZZZ</name>
<dbReference type="Gene3D" id="3.90.1570.30">
    <property type="match status" value="1"/>
</dbReference>
<evidence type="ECO:0000313" key="2">
    <source>
        <dbReference type="EMBL" id="MPM96987.1"/>
    </source>
</evidence>
<comment type="caution">
    <text evidence="2">The sequence shown here is derived from an EMBL/GenBank/DDBJ whole genome shotgun (WGS) entry which is preliminary data.</text>
</comment>
<protein>
    <recommendedName>
        <fullName evidence="1">Type I restriction enzyme R protein N-terminal domain-containing protein</fullName>
    </recommendedName>
</protein>
<gene>
    <name evidence="2" type="ORF">SDC9_144158</name>
</gene>
<dbReference type="EMBL" id="VSSQ01043314">
    <property type="protein sequence ID" value="MPM96987.1"/>
    <property type="molecule type" value="Genomic_DNA"/>
</dbReference>
<sequence>MNANITLNLPHYQSRIKKSAGVESIFDEFRRKWVRLTPEEWVRQQFLMYLHLHLGYPATAIAVEKSLTYNGMTRRPDAVISGRNGQVLMVIECKKPDVKIDEKTFLQAATYSSVLRNTYILITNGLSHFVCHADQTTGQLHFLSEIPDFSVLNSGQ</sequence>